<dbReference type="InterPro" id="IPR003126">
    <property type="entry name" value="Znf_UBR"/>
</dbReference>
<evidence type="ECO:0000259" key="4">
    <source>
        <dbReference type="PROSITE" id="PS51157"/>
    </source>
</evidence>
<dbReference type="CDD" id="cd19671">
    <property type="entry name" value="UBR-box_UBR4_5_6_7"/>
    <property type="match status" value="1"/>
</dbReference>
<evidence type="ECO:0000256" key="3">
    <source>
        <dbReference type="ARBA" id="ARBA00022833"/>
    </source>
</evidence>
<dbReference type="PANTHER" id="PTHR21725:SF1">
    <property type="entry name" value="E3 UBIQUITIN-PROTEIN LIGASE UBR4"/>
    <property type="match status" value="1"/>
</dbReference>
<reference evidence="5" key="1">
    <citation type="submission" date="2021-06" db="EMBL/GenBank/DDBJ databases">
        <authorList>
            <person name="Rolland C."/>
        </authorList>
    </citation>
    <scope>NUCLEOTIDE SEQUENCE</scope>
    <source>
        <strain evidence="5">347.936635</strain>
    </source>
</reference>
<dbReference type="InterPro" id="IPR045189">
    <property type="entry name" value="UBR4-like"/>
</dbReference>
<proteinExistence type="predicted"/>
<keyword evidence="3" id="KW-0862">Zinc</keyword>
<keyword evidence="1" id="KW-0479">Metal-binding</keyword>
<evidence type="ECO:0000256" key="1">
    <source>
        <dbReference type="ARBA" id="ARBA00022723"/>
    </source>
</evidence>
<name>A0A8F8PN05_9VIRU</name>
<dbReference type="SMART" id="SM00396">
    <property type="entry name" value="ZnF_UBR1"/>
    <property type="match status" value="1"/>
</dbReference>
<sequence length="503" mass="55910">MCIISGQVNSVAKTKILVAPINKDTQVTVYSNQVSLMNNGKTIAMILPFPNPKRETGNVKMIDMTAYEDGEFFKSINKAFPIAKGVLQGARGMSFTNSLSSDSLEVLDCGSYRYSIAPTFADIQRARKDVFYMDENVNKVLAEHYSNNYGFLICILKKSGSYSPIAYTSPMEHGKMFIPTRHEHGEHANPNGRNFASWVKPEHNDDRYEYADDWDHEIYVLGTIDPTAPLAKSIPAHADISSYLKSDHELTKLIGHIGKDYFYKWRIVGREKNCDLSAISLFAVDASRCSFPISGTQYIIQPWFHCVDCGMVDKKGCCLGCASTCHKGHALIPRSAGPFYCDCRLEGKCSHSSGQQKPTEAPVNIGGKPLISTSNMCLESYPCQHSVTVTYNNGTKTNIGLKNGRYIYYLYRHMGYSHTEVPIHFRGYYAENETPVTINVPITAPITTPESPVTTLPDVVPVDGGFLINDNLPGIPTGVIIGDDYQGFGDDDFVQDDEWPMEE</sequence>
<feature type="domain" description="UBR-type" evidence="4">
    <location>
        <begin position="287"/>
        <end position="354"/>
    </location>
</feature>
<organism evidence="5">
    <name type="scientific">Clandestinovirus</name>
    <dbReference type="NCBI Taxonomy" id="2831644"/>
    <lineage>
        <taxon>Viruses</taxon>
    </lineage>
</organism>
<dbReference type="EMBL" id="MZ420154">
    <property type="protein sequence ID" value="QYA18352.1"/>
    <property type="molecule type" value="Genomic_DNA"/>
</dbReference>
<gene>
    <name evidence="5" type="ORF">KOM_12_82</name>
</gene>
<dbReference type="PANTHER" id="PTHR21725">
    <property type="entry name" value="E3 UBIQUITIN-PROTEIN LIGASE UBR4"/>
    <property type="match status" value="1"/>
</dbReference>
<dbReference type="GO" id="GO:0008270">
    <property type="term" value="F:zinc ion binding"/>
    <property type="evidence" value="ECO:0007669"/>
    <property type="project" value="UniProtKB-KW"/>
</dbReference>
<keyword evidence="2" id="KW-0863">Zinc-finger</keyword>
<accession>A0A8F8PN05</accession>
<dbReference type="PROSITE" id="PS51157">
    <property type="entry name" value="ZF_UBR"/>
    <property type="match status" value="1"/>
</dbReference>
<protein>
    <submittedName>
        <fullName evidence="5">UBR-type zinc finger domain protein</fullName>
    </submittedName>
</protein>
<evidence type="ECO:0000313" key="5">
    <source>
        <dbReference type="EMBL" id="QYA18352.1"/>
    </source>
</evidence>
<evidence type="ECO:0000256" key="2">
    <source>
        <dbReference type="ARBA" id="ARBA00022771"/>
    </source>
</evidence>